<feature type="domain" description="HTH lysR-type" evidence="5">
    <location>
        <begin position="1"/>
        <end position="59"/>
    </location>
</feature>
<dbReference type="SUPFAM" id="SSF53850">
    <property type="entry name" value="Periplasmic binding protein-like II"/>
    <property type="match status" value="1"/>
</dbReference>
<evidence type="ECO:0000313" key="6">
    <source>
        <dbReference type="EMBL" id="QDE39479.1"/>
    </source>
</evidence>
<dbReference type="Pfam" id="PF00126">
    <property type="entry name" value="HTH_1"/>
    <property type="match status" value="1"/>
</dbReference>
<dbReference type="OrthoDB" id="9810065at2"/>
<dbReference type="KEGG" id="lpy:FIV34_09830"/>
<dbReference type="GO" id="GO:0003700">
    <property type="term" value="F:DNA-binding transcription factor activity"/>
    <property type="evidence" value="ECO:0007669"/>
    <property type="project" value="InterPro"/>
</dbReference>
<accession>A0A4Y5Z4L1</accession>
<sequence length="306" mass="33607">MDRLEAMAMLVSSVELGSLSAAARRMRIPVSTLTRNVNDLEALLGTKLLVRTTRKLTLTDAGNEYVAAAKQILEQVDEQERRAAGEFQTPRGELVVATPVQVARLRVLTVIDQFLAQYPDVRIRLLQSDRNVDLVDAHADVAIRIGRLRDSSLVATRIGALRVVVVASPGVLEKHGGPETPEDLRDFPCAVFDSPYLSPWRFRNPGAEETFTVAVVPRLLVLSPDAAVDAAIDGIGATLVLEHDVAEAVKAGKLQYILQAYEVEPLPVHLVHISRHIMPAKLRHFIDFAVPKLRAELASFGRTPEI</sequence>
<dbReference type="Proteomes" id="UP000316093">
    <property type="component" value="Chromosome"/>
</dbReference>
<evidence type="ECO:0000259" key="5">
    <source>
        <dbReference type="PROSITE" id="PS50931"/>
    </source>
</evidence>
<dbReference type="Gene3D" id="1.10.10.10">
    <property type="entry name" value="Winged helix-like DNA-binding domain superfamily/Winged helix DNA-binding domain"/>
    <property type="match status" value="1"/>
</dbReference>
<dbReference type="PANTHER" id="PTHR30537">
    <property type="entry name" value="HTH-TYPE TRANSCRIPTIONAL REGULATOR"/>
    <property type="match status" value="1"/>
</dbReference>
<dbReference type="InterPro" id="IPR000847">
    <property type="entry name" value="LysR_HTH_N"/>
</dbReference>
<keyword evidence="3" id="KW-0238">DNA-binding</keyword>
<dbReference type="InterPro" id="IPR005119">
    <property type="entry name" value="LysR_subst-bd"/>
</dbReference>
<protein>
    <submittedName>
        <fullName evidence="6">LysR family transcriptional regulator</fullName>
    </submittedName>
</protein>
<evidence type="ECO:0000256" key="3">
    <source>
        <dbReference type="ARBA" id="ARBA00023125"/>
    </source>
</evidence>
<dbReference type="RefSeq" id="WP_139982134.1">
    <property type="nucleotide sequence ID" value="NZ_CP041046.1"/>
</dbReference>
<dbReference type="Pfam" id="PF03466">
    <property type="entry name" value="LysR_substrate"/>
    <property type="match status" value="1"/>
</dbReference>
<evidence type="ECO:0000313" key="7">
    <source>
        <dbReference type="Proteomes" id="UP000316093"/>
    </source>
</evidence>
<gene>
    <name evidence="6" type="ORF">FIV34_09830</name>
</gene>
<proteinExistence type="inferred from homology"/>
<dbReference type="InterPro" id="IPR058163">
    <property type="entry name" value="LysR-type_TF_proteobact-type"/>
</dbReference>
<keyword evidence="4" id="KW-0804">Transcription</keyword>
<keyword evidence="2" id="KW-0805">Transcription regulation</keyword>
<evidence type="ECO:0000256" key="2">
    <source>
        <dbReference type="ARBA" id="ARBA00023015"/>
    </source>
</evidence>
<dbReference type="PROSITE" id="PS50931">
    <property type="entry name" value="HTH_LYSR"/>
    <property type="match status" value="1"/>
</dbReference>
<name>A0A4Y5Z4L1_9GAMM</name>
<evidence type="ECO:0000256" key="1">
    <source>
        <dbReference type="ARBA" id="ARBA00009437"/>
    </source>
</evidence>
<dbReference type="InterPro" id="IPR036388">
    <property type="entry name" value="WH-like_DNA-bd_sf"/>
</dbReference>
<dbReference type="SUPFAM" id="SSF46785">
    <property type="entry name" value="Winged helix' DNA-binding domain"/>
    <property type="match status" value="1"/>
</dbReference>
<dbReference type="EMBL" id="CP041046">
    <property type="protein sequence ID" value="QDE39479.1"/>
    <property type="molecule type" value="Genomic_DNA"/>
</dbReference>
<organism evidence="6 7">
    <name type="scientific">Luteibacter pinisoli</name>
    <dbReference type="NCBI Taxonomy" id="2589080"/>
    <lineage>
        <taxon>Bacteria</taxon>
        <taxon>Pseudomonadati</taxon>
        <taxon>Pseudomonadota</taxon>
        <taxon>Gammaproteobacteria</taxon>
        <taxon>Lysobacterales</taxon>
        <taxon>Rhodanobacteraceae</taxon>
        <taxon>Luteibacter</taxon>
    </lineage>
</organism>
<keyword evidence="7" id="KW-1185">Reference proteome</keyword>
<comment type="similarity">
    <text evidence="1">Belongs to the LysR transcriptional regulatory family.</text>
</comment>
<dbReference type="Gene3D" id="3.40.190.290">
    <property type="match status" value="1"/>
</dbReference>
<dbReference type="GO" id="GO:0006351">
    <property type="term" value="P:DNA-templated transcription"/>
    <property type="evidence" value="ECO:0007669"/>
    <property type="project" value="TreeGrafter"/>
</dbReference>
<reference evidence="6 7" key="1">
    <citation type="submission" date="2019-06" db="EMBL/GenBank/DDBJ databases">
        <title>A complete genome sequence for Luteibacter pinisoli MAH-14.</title>
        <authorList>
            <person name="Baltrus D.A."/>
        </authorList>
    </citation>
    <scope>NUCLEOTIDE SEQUENCE [LARGE SCALE GENOMIC DNA]</scope>
    <source>
        <strain evidence="6 7">MAH-14</strain>
    </source>
</reference>
<evidence type="ECO:0000256" key="4">
    <source>
        <dbReference type="ARBA" id="ARBA00023163"/>
    </source>
</evidence>
<dbReference type="AlphaFoldDB" id="A0A4Y5Z4L1"/>
<dbReference type="InterPro" id="IPR036390">
    <property type="entry name" value="WH_DNA-bd_sf"/>
</dbReference>
<dbReference type="FunFam" id="1.10.10.10:FF:000001">
    <property type="entry name" value="LysR family transcriptional regulator"/>
    <property type="match status" value="1"/>
</dbReference>
<dbReference type="PANTHER" id="PTHR30537:SF5">
    <property type="entry name" value="HTH-TYPE TRANSCRIPTIONAL ACTIVATOR TTDR-RELATED"/>
    <property type="match status" value="1"/>
</dbReference>
<dbReference type="GO" id="GO:0043565">
    <property type="term" value="F:sequence-specific DNA binding"/>
    <property type="evidence" value="ECO:0007669"/>
    <property type="project" value="TreeGrafter"/>
</dbReference>